<dbReference type="PANTHER" id="PTHR11106">
    <property type="entry name" value="GANGLIOSIDE INDUCED DIFFERENTIATION ASSOCIATED PROTEIN 2-RELATED"/>
    <property type="match status" value="1"/>
</dbReference>
<dbReference type="PROSITE" id="PS51154">
    <property type="entry name" value="MACRO"/>
    <property type="match status" value="1"/>
</dbReference>
<reference evidence="2 3" key="1">
    <citation type="submission" date="2023-10" db="EMBL/GenBank/DDBJ databases">
        <title>Description of Microbulbifer bruguierae sp. nov., isolated from the sediments of mangrove plant Bruguiera sexangula and comparative genomic analyses of the genus Microbulbifer.</title>
        <authorList>
            <person name="Long M."/>
        </authorList>
    </citation>
    <scope>NUCLEOTIDE SEQUENCE [LARGE SCALE GENOMIC DNA]</scope>
    <source>
        <strain evidence="2 3">SPO729</strain>
    </source>
</reference>
<keyword evidence="3" id="KW-1185">Reference proteome</keyword>
<dbReference type="RefSeq" id="WP_318952619.1">
    <property type="nucleotide sequence ID" value="NZ_CP137555.1"/>
</dbReference>
<name>A0AAU0MVQ2_9GAMM</name>
<evidence type="ECO:0000259" key="1">
    <source>
        <dbReference type="PROSITE" id="PS51154"/>
    </source>
</evidence>
<dbReference type="InterPro" id="IPR043472">
    <property type="entry name" value="Macro_dom-like"/>
</dbReference>
<sequence>MANSTGAETGMAQLRLICDDILTIEADALVCPAHKHLIRGRGLSAQVYDRAGAALVSECSQLPECAVGQACITSAPNLPVHYLLHTVTPQWSSGDQWGALAVAQLRQCYESVLALATERGLKRLLFPALGAGTNRFPHEIAAHQGLEVLHGVQQKFAMITICLHSEAALGTWRKVERRFFGAP</sequence>
<evidence type="ECO:0000313" key="3">
    <source>
        <dbReference type="Proteomes" id="UP001302477"/>
    </source>
</evidence>
<protein>
    <submittedName>
        <fullName evidence="2">Macro domain-containing protein</fullName>
    </submittedName>
</protein>
<gene>
    <name evidence="2" type="ORF">R5R33_10335</name>
</gene>
<feature type="domain" description="Macro" evidence="1">
    <location>
        <begin position="1"/>
        <end position="180"/>
    </location>
</feature>
<organism evidence="2 3">
    <name type="scientific">Microbulbifer pacificus</name>
    <dbReference type="NCBI Taxonomy" id="407164"/>
    <lineage>
        <taxon>Bacteria</taxon>
        <taxon>Pseudomonadati</taxon>
        <taxon>Pseudomonadota</taxon>
        <taxon>Gammaproteobacteria</taxon>
        <taxon>Cellvibrionales</taxon>
        <taxon>Microbulbiferaceae</taxon>
        <taxon>Microbulbifer</taxon>
    </lineage>
</organism>
<dbReference type="AlphaFoldDB" id="A0AAU0MVQ2"/>
<evidence type="ECO:0000313" key="2">
    <source>
        <dbReference type="EMBL" id="WOX04141.1"/>
    </source>
</evidence>
<proteinExistence type="predicted"/>
<dbReference type="SUPFAM" id="SSF52949">
    <property type="entry name" value="Macro domain-like"/>
    <property type="match status" value="1"/>
</dbReference>
<dbReference type="EMBL" id="CP137555">
    <property type="protein sequence ID" value="WOX04141.1"/>
    <property type="molecule type" value="Genomic_DNA"/>
</dbReference>
<dbReference type="Gene3D" id="3.40.220.10">
    <property type="entry name" value="Leucine Aminopeptidase, subunit E, domain 1"/>
    <property type="match status" value="1"/>
</dbReference>
<dbReference type="Proteomes" id="UP001302477">
    <property type="component" value="Chromosome"/>
</dbReference>
<dbReference type="InterPro" id="IPR002589">
    <property type="entry name" value="Macro_dom"/>
</dbReference>
<dbReference type="PANTHER" id="PTHR11106:SF27">
    <property type="entry name" value="MACRO DOMAIN-CONTAINING PROTEIN"/>
    <property type="match status" value="1"/>
</dbReference>
<dbReference type="KEGG" id="mpaf:R5R33_10335"/>
<dbReference type="SMART" id="SM00506">
    <property type="entry name" value="A1pp"/>
    <property type="match status" value="1"/>
</dbReference>
<dbReference type="Pfam" id="PF01661">
    <property type="entry name" value="Macro"/>
    <property type="match status" value="1"/>
</dbReference>
<accession>A0AAU0MVQ2</accession>